<evidence type="ECO:0000313" key="1">
    <source>
        <dbReference type="EMBL" id="SPE76235.1"/>
    </source>
</evidence>
<dbReference type="InterPro" id="IPR009241">
    <property type="entry name" value="HigB-like"/>
</dbReference>
<reference evidence="1 2" key="1">
    <citation type="submission" date="2018-02" db="EMBL/GenBank/DDBJ databases">
        <authorList>
            <person name="Cohen D.B."/>
            <person name="Kent A.D."/>
        </authorList>
    </citation>
    <scope>NUCLEOTIDE SEQUENCE [LARGE SCALE GENOMIC DNA]</scope>
    <source>
        <strain evidence="1">CIP109753</strain>
    </source>
</reference>
<evidence type="ECO:0000313" key="2">
    <source>
        <dbReference type="Proteomes" id="UP000238180"/>
    </source>
</evidence>
<accession>A0A2N9P7A8</accession>
<dbReference type="AlphaFoldDB" id="A0A2N9P7A8"/>
<dbReference type="EMBL" id="OLKH01000049">
    <property type="protein sequence ID" value="SPE76235.1"/>
    <property type="molecule type" value="Genomic_DNA"/>
</dbReference>
<gene>
    <name evidence="1" type="ORF">FLACOL_00213</name>
</gene>
<organism evidence="1 2">
    <name type="scientific">Flavobacterium columnare</name>
    <dbReference type="NCBI Taxonomy" id="996"/>
    <lineage>
        <taxon>Bacteria</taxon>
        <taxon>Pseudomonadati</taxon>
        <taxon>Bacteroidota</taxon>
        <taxon>Flavobacteriia</taxon>
        <taxon>Flavobacteriales</taxon>
        <taxon>Flavobacteriaceae</taxon>
        <taxon>Flavobacterium</taxon>
    </lineage>
</organism>
<dbReference type="RefSeq" id="WP_105195273.1">
    <property type="nucleotide sequence ID" value="NZ_OLKH01000049.1"/>
</dbReference>
<protein>
    <recommendedName>
        <fullName evidence="3">Addiction module toxin RelE</fullName>
    </recommendedName>
</protein>
<dbReference type="Proteomes" id="UP000238180">
    <property type="component" value="Unassembled WGS sequence"/>
</dbReference>
<sequence>MEPKFKVEFLDEAVKFIESLDEKTKAKILYNIKLSQYKNDKELFKKLTDTIWEFRTLYNKTYYRFFAFWDKTNNQETLVISTHGIEKKTSKIPKNEILKAENLRTIYFEK</sequence>
<proteinExistence type="predicted"/>
<evidence type="ECO:0008006" key="3">
    <source>
        <dbReference type="Google" id="ProtNLM"/>
    </source>
</evidence>
<name>A0A2N9P7A8_9FLAO</name>
<dbReference type="Pfam" id="PF05973">
    <property type="entry name" value="Gp49"/>
    <property type="match status" value="1"/>
</dbReference>